<sequence length="138" mass="15034">MTMTHRTFAALAVSALLATPLTAFAQQMGPADGPRGPGRAEMLAKYDTNKDGKLDDTERAAIKADRFKALDKDGDGKVKRADFPAAVEAAREKARQDHELAMFDKMDTDKDGTVTAAEFAAFKPARDDDHRGHKRDGK</sequence>
<dbReference type="Proteomes" id="UP000234752">
    <property type="component" value="Chromosome eg_1"/>
</dbReference>
<organism evidence="1 2">
    <name type="scientific">Niveispirillum cyanobacteriorum</name>
    <dbReference type="NCBI Taxonomy" id="1612173"/>
    <lineage>
        <taxon>Bacteria</taxon>
        <taxon>Pseudomonadati</taxon>
        <taxon>Pseudomonadota</taxon>
        <taxon>Alphaproteobacteria</taxon>
        <taxon>Rhodospirillales</taxon>
        <taxon>Azospirillaceae</taxon>
        <taxon>Niveispirillum</taxon>
    </lineage>
</organism>
<reference evidence="1 2" key="1">
    <citation type="submission" date="2017-12" db="EMBL/GenBank/DDBJ databases">
        <title>Genomes of bacteria within cyanobacterial aggregates.</title>
        <authorList>
            <person name="Cai H."/>
        </authorList>
    </citation>
    <scope>NUCLEOTIDE SEQUENCE [LARGE SCALE GENOMIC DNA]</scope>
    <source>
        <strain evidence="1 2">TH16</strain>
    </source>
</reference>
<dbReference type="InterPro" id="IPR018247">
    <property type="entry name" value="EF_Hand_1_Ca_BS"/>
</dbReference>
<dbReference type="PROSITE" id="PS00018">
    <property type="entry name" value="EF_HAND_1"/>
    <property type="match status" value="1"/>
</dbReference>
<name>A0A2K9N9N6_9PROT</name>
<keyword evidence="2" id="KW-1185">Reference proteome</keyword>
<dbReference type="GO" id="GO:0005509">
    <property type="term" value="F:calcium ion binding"/>
    <property type="evidence" value="ECO:0007669"/>
    <property type="project" value="InterPro"/>
</dbReference>
<protein>
    <submittedName>
        <fullName evidence="1">Uncharacterized protein</fullName>
    </submittedName>
</protein>
<evidence type="ECO:0000313" key="2">
    <source>
        <dbReference type="Proteomes" id="UP000234752"/>
    </source>
</evidence>
<accession>A0A2K9N9N6</accession>
<dbReference type="EMBL" id="CP025611">
    <property type="protein sequence ID" value="AUN28875.1"/>
    <property type="molecule type" value="Genomic_DNA"/>
</dbReference>
<dbReference type="CDD" id="cd00051">
    <property type="entry name" value="EFh"/>
    <property type="match status" value="1"/>
</dbReference>
<dbReference type="KEGG" id="ncb:C0V82_00350"/>
<evidence type="ECO:0000313" key="1">
    <source>
        <dbReference type="EMBL" id="AUN28875.1"/>
    </source>
</evidence>
<dbReference type="Pfam" id="PF13499">
    <property type="entry name" value="EF-hand_7"/>
    <property type="match status" value="1"/>
</dbReference>
<gene>
    <name evidence="1" type="ORF">C0V82_00350</name>
</gene>
<dbReference type="Gene3D" id="1.10.238.10">
    <property type="entry name" value="EF-hand"/>
    <property type="match status" value="2"/>
</dbReference>
<dbReference type="InterPro" id="IPR002048">
    <property type="entry name" value="EF_hand_dom"/>
</dbReference>
<dbReference type="Pfam" id="PF13202">
    <property type="entry name" value="EF-hand_5"/>
    <property type="match status" value="1"/>
</dbReference>
<dbReference type="InterPro" id="IPR011992">
    <property type="entry name" value="EF-hand-dom_pair"/>
</dbReference>
<proteinExistence type="predicted"/>
<dbReference type="PROSITE" id="PS50222">
    <property type="entry name" value="EF_HAND_2"/>
    <property type="match status" value="2"/>
</dbReference>
<dbReference type="AlphaFoldDB" id="A0A2K9N9N6"/>
<dbReference type="SUPFAM" id="SSF47473">
    <property type="entry name" value="EF-hand"/>
    <property type="match status" value="1"/>
</dbReference>